<evidence type="ECO:0000313" key="2">
    <source>
        <dbReference type="EMBL" id="AWN45702.1"/>
    </source>
</evidence>
<gene>
    <name evidence="2" type="ORF">DK419_04670</name>
</gene>
<proteinExistence type="predicted"/>
<dbReference type="KEGG" id="mtea:DK419_04670"/>
<dbReference type="Proteomes" id="UP000245444">
    <property type="component" value="Chromosome"/>
</dbReference>
<dbReference type="AlphaFoldDB" id="A0A2U8WKI2"/>
<dbReference type="OrthoDB" id="9811127at2"/>
<dbReference type="Pfam" id="PF11154">
    <property type="entry name" value="DUF2934"/>
    <property type="match status" value="1"/>
</dbReference>
<organism evidence="2 3">
    <name type="scientific">Methylobacterium terrae</name>
    <dbReference type="NCBI Taxonomy" id="2202827"/>
    <lineage>
        <taxon>Bacteria</taxon>
        <taxon>Pseudomonadati</taxon>
        <taxon>Pseudomonadota</taxon>
        <taxon>Alphaproteobacteria</taxon>
        <taxon>Hyphomicrobiales</taxon>
        <taxon>Methylobacteriaceae</taxon>
        <taxon>Methylobacterium</taxon>
    </lineage>
</organism>
<feature type="compositionally biased region" description="Low complexity" evidence="1">
    <location>
        <begin position="49"/>
        <end position="82"/>
    </location>
</feature>
<feature type="region of interest" description="Disordered" evidence="1">
    <location>
        <begin position="41"/>
        <end position="82"/>
    </location>
</feature>
<dbReference type="InterPro" id="IPR021327">
    <property type="entry name" value="DUF2934"/>
</dbReference>
<sequence length="82" mass="8985">MREIPLAAIRARAYDIWERNHRPDGFEIQFWLLAERELRAEQDGRRDPAAAQAQPEEAASAHIPAKAPVPAPADATTGAAEG</sequence>
<name>A0A2U8WKI2_9HYPH</name>
<reference evidence="2 3" key="1">
    <citation type="submission" date="2018-05" db="EMBL/GenBank/DDBJ databases">
        <title>Complete Genome Sequence of Methylobacterium sp. 17Sr1-28.</title>
        <authorList>
            <person name="Srinivasan S."/>
        </authorList>
    </citation>
    <scope>NUCLEOTIDE SEQUENCE [LARGE SCALE GENOMIC DNA]</scope>
    <source>
        <strain evidence="2 3">17Sr1-28</strain>
    </source>
</reference>
<accession>A0A2U8WKI2</accession>
<dbReference type="RefSeq" id="WP_109958062.1">
    <property type="nucleotide sequence ID" value="NZ_CP029553.1"/>
</dbReference>
<evidence type="ECO:0000313" key="3">
    <source>
        <dbReference type="Proteomes" id="UP000245444"/>
    </source>
</evidence>
<dbReference type="EMBL" id="CP029553">
    <property type="protein sequence ID" value="AWN45702.1"/>
    <property type="molecule type" value="Genomic_DNA"/>
</dbReference>
<protein>
    <submittedName>
        <fullName evidence="2">DUF2934 domain-containing protein</fullName>
    </submittedName>
</protein>
<evidence type="ECO:0000256" key="1">
    <source>
        <dbReference type="SAM" id="MobiDB-lite"/>
    </source>
</evidence>
<keyword evidence="3" id="KW-1185">Reference proteome</keyword>